<dbReference type="Proteomes" id="UP000812440">
    <property type="component" value="Chromosome 6"/>
</dbReference>
<evidence type="ECO:0000313" key="1">
    <source>
        <dbReference type="EMBL" id="KAG8441659.1"/>
    </source>
</evidence>
<comment type="caution">
    <text evidence="1">The sequence shown here is derived from an EMBL/GenBank/DDBJ whole genome shotgun (WGS) entry which is preliminary data.</text>
</comment>
<protein>
    <submittedName>
        <fullName evidence="1">Uncharacterized protein</fullName>
    </submittedName>
</protein>
<dbReference type="EMBL" id="JAACNH010000005">
    <property type="protein sequence ID" value="KAG8441659.1"/>
    <property type="molecule type" value="Genomic_DNA"/>
</dbReference>
<organism evidence="1 2">
    <name type="scientific">Hymenochirus boettgeri</name>
    <name type="common">Congo dwarf clawed frog</name>
    <dbReference type="NCBI Taxonomy" id="247094"/>
    <lineage>
        <taxon>Eukaryota</taxon>
        <taxon>Metazoa</taxon>
        <taxon>Chordata</taxon>
        <taxon>Craniata</taxon>
        <taxon>Vertebrata</taxon>
        <taxon>Euteleostomi</taxon>
        <taxon>Amphibia</taxon>
        <taxon>Batrachia</taxon>
        <taxon>Anura</taxon>
        <taxon>Pipoidea</taxon>
        <taxon>Pipidae</taxon>
        <taxon>Pipinae</taxon>
        <taxon>Hymenochirus</taxon>
    </lineage>
</organism>
<keyword evidence="2" id="KW-1185">Reference proteome</keyword>
<dbReference type="AlphaFoldDB" id="A0A8T2J8Y4"/>
<accession>A0A8T2J8Y4</accession>
<evidence type="ECO:0000313" key="2">
    <source>
        <dbReference type="Proteomes" id="UP000812440"/>
    </source>
</evidence>
<sequence length="82" mass="8864">MNVAIWAIQNANVATVHLLGDPRSNGIKVADIDLIAMKIADGSLFNALFPSVTYKVLEKNTGRVAFIFFASGSSFLNVNFMS</sequence>
<reference evidence="1" key="1">
    <citation type="thesis" date="2020" institute="ProQuest LLC" country="789 East Eisenhower Parkway, Ann Arbor, MI, USA">
        <title>Comparative Genomics and Chromosome Evolution.</title>
        <authorList>
            <person name="Mudd A.B."/>
        </authorList>
    </citation>
    <scope>NUCLEOTIDE SEQUENCE</scope>
    <source>
        <strain evidence="1">Female2</strain>
        <tissue evidence="1">Blood</tissue>
    </source>
</reference>
<proteinExistence type="predicted"/>
<gene>
    <name evidence="1" type="ORF">GDO86_010733</name>
</gene>
<name>A0A8T2J8Y4_9PIPI</name>